<proteinExistence type="predicted"/>
<accession>A0ABD3ESV3</accession>
<protein>
    <submittedName>
        <fullName evidence="1">Uncharacterized protein</fullName>
    </submittedName>
</protein>
<comment type="caution">
    <text evidence="1">The sequence shown here is derived from an EMBL/GenBank/DDBJ whole genome shotgun (WGS) entry which is preliminary data.</text>
</comment>
<organism evidence="1 2">
    <name type="scientific">Castilleja foliolosa</name>
    <dbReference type="NCBI Taxonomy" id="1961234"/>
    <lineage>
        <taxon>Eukaryota</taxon>
        <taxon>Viridiplantae</taxon>
        <taxon>Streptophyta</taxon>
        <taxon>Embryophyta</taxon>
        <taxon>Tracheophyta</taxon>
        <taxon>Spermatophyta</taxon>
        <taxon>Magnoliopsida</taxon>
        <taxon>eudicotyledons</taxon>
        <taxon>Gunneridae</taxon>
        <taxon>Pentapetalae</taxon>
        <taxon>asterids</taxon>
        <taxon>lamiids</taxon>
        <taxon>Lamiales</taxon>
        <taxon>Orobanchaceae</taxon>
        <taxon>Pedicularideae</taxon>
        <taxon>Castillejinae</taxon>
        <taxon>Castilleja</taxon>
    </lineage>
</organism>
<gene>
    <name evidence="1" type="ORF">CASFOL_000500</name>
</gene>
<sequence length="118" mass="12710">MISGAPASGGSAAVRRPLTRLYEDSVARSGASLDFSRRGEAGLQRLCLSAMRCLFRNKKVAESNPEQVVARSGSFRLLEETLTPLIEGPDGGDIGESRRFKWVSGRGSGSSWPVTLRL</sequence>
<dbReference type="EMBL" id="JAVIJP010000001">
    <property type="protein sequence ID" value="KAL3656104.1"/>
    <property type="molecule type" value="Genomic_DNA"/>
</dbReference>
<dbReference type="AlphaFoldDB" id="A0ABD3ESV3"/>
<evidence type="ECO:0000313" key="2">
    <source>
        <dbReference type="Proteomes" id="UP001632038"/>
    </source>
</evidence>
<reference evidence="2" key="1">
    <citation type="journal article" date="2024" name="IScience">
        <title>Strigolactones Initiate the Formation of Haustorium-like Structures in Castilleja.</title>
        <authorList>
            <person name="Buerger M."/>
            <person name="Peterson D."/>
            <person name="Chory J."/>
        </authorList>
    </citation>
    <scope>NUCLEOTIDE SEQUENCE [LARGE SCALE GENOMIC DNA]</scope>
</reference>
<dbReference type="Proteomes" id="UP001632038">
    <property type="component" value="Unassembled WGS sequence"/>
</dbReference>
<keyword evidence="2" id="KW-1185">Reference proteome</keyword>
<evidence type="ECO:0000313" key="1">
    <source>
        <dbReference type="EMBL" id="KAL3656104.1"/>
    </source>
</evidence>
<name>A0ABD3ESV3_9LAMI</name>